<comment type="caution">
    <text evidence="9">The sequence shown here is derived from an EMBL/GenBank/DDBJ whole genome shotgun (WGS) entry which is preliminary data.</text>
</comment>
<dbReference type="GO" id="GO:0000981">
    <property type="term" value="F:DNA-binding transcription factor activity, RNA polymerase II-specific"/>
    <property type="evidence" value="ECO:0007669"/>
    <property type="project" value="InterPro"/>
</dbReference>
<evidence type="ECO:0000256" key="1">
    <source>
        <dbReference type="ARBA" id="ARBA00004123"/>
    </source>
</evidence>
<feature type="DNA-binding region" description="Homeobox" evidence="5">
    <location>
        <begin position="21"/>
        <end position="80"/>
    </location>
</feature>
<evidence type="ECO:0000259" key="8">
    <source>
        <dbReference type="PROSITE" id="PS50071"/>
    </source>
</evidence>
<reference evidence="9" key="1">
    <citation type="submission" date="2023-01" db="EMBL/GenBank/DDBJ databases">
        <title>Genome assembly of the deep-sea coral Lophelia pertusa.</title>
        <authorList>
            <person name="Herrera S."/>
            <person name="Cordes E."/>
        </authorList>
    </citation>
    <scope>NUCLEOTIDE SEQUENCE</scope>
    <source>
        <strain evidence="9">USNM1676648</strain>
        <tissue evidence="9">Polyp</tissue>
    </source>
</reference>
<dbReference type="OrthoDB" id="5986024at2759"/>
<dbReference type="SUPFAM" id="SSF46689">
    <property type="entry name" value="Homeodomain-like"/>
    <property type="match status" value="1"/>
</dbReference>
<dbReference type="PANTHER" id="PTHR46123:SF3">
    <property type="entry name" value="DOUBLE HOMEOBOX PROTEIN 1-RELATED"/>
    <property type="match status" value="1"/>
</dbReference>
<organism evidence="9 10">
    <name type="scientific">Desmophyllum pertusum</name>
    <dbReference type="NCBI Taxonomy" id="174260"/>
    <lineage>
        <taxon>Eukaryota</taxon>
        <taxon>Metazoa</taxon>
        <taxon>Cnidaria</taxon>
        <taxon>Anthozoa</taxon>
        <taxon>Hexacorallia</taxon>
        <taxon>Scleractinia</taxon>
        <taxon>Caryophylliina</taxon>
        <taxon>Caryophylliidae</taxon>
        <taxon>Desmophyllum</taxon>
    </lineage>
</organism>
<evidence type="ECO:0000313" key="10">
    <source>
        <dbReference type="Proteomes" id="UP001163046"/>
    </source>
</evidence>
<keyword evidence="2 5" id="KW-0238">DNA-binding</keyword>
<dbReference type="SMART" id="SM00389">
    <property type="entry name" value="HOX"/>
    <property type="match status" value="1"/>
</dbReference>
<evidence type="ECO:0000256" key="7">
    <source>
        <dbReference type="SAM" id="MobiDB-lite"/>
    </source>
</evidence>
<accession>A0A9X0CKX2</accession>
<dbReference type="GO" id="GO:0000977">
    <property type="term" value="F:RNA polymerase II transcription regulatory region sequence-specific DNA binding"/>
    <property type="evidence" value="ECO:0007669"/>
    <property type="project" value="TreeGrafter"/>
</dbReference>
<evidence type="ECO:0000313" key="9">
    <source>
        <dbReference type="EMBL" id="KAJ7355123.1"/>
    </source>
</evidence>
<feature type="region of interest" description="Disordered" evidence="7">
    <location>
        <begin position="1"/>
        <end position="26"/>
    </location>
</feature>
<dbReference type="InterPro" id="IPR001356">
    <property type="entry name" value="HD"/>
</dbReference>
<feature type="domain" description="Homeobox" evidence="8">
    <location>
        <begin position="19"/>
        <end position="79"/>
    </location>
</feature>
<feature type="compositionally biased region" description="Basic and acidic residues" evidence="7">
    <location>
        <begin position="9"/>
        <end position="19"/>
    </location>
</feature>
<dbReference type="EMBL" id="MU827327">
    <property type="protein sequence ID" value="KAJ7355123.1"/>
    <property type="molecule type" value="Genomic_DNA"/>
</dbReference>
<dbReference type="PROSITE" id="PS50071">
    <property type="entry name" value="HOMEOBOX_2"/>
    <property type="match status" value="1"/>
</dbReference>
<dbReference type="PANTHER" id="PTHR46123">
    <property type="entry name" value="MIX-TYPE HOMEOBOX GENE 1-RELATED"/>
    <property type="match status" value="1"/>
</dbReference>
<dbReference type="Pfam" id="PF00046">
    <property type="entry name" value="Homeodomain"/>
    <property type="match status" value="1"/>
</dbReference>
<dbReference type="Proteomes" id="UP001163046">
    <property type="component" value="Unassembled WGS sequence"/>
</dbReference>
<gene>
    <name evidence="9" type="ORF">OS493_027912</name>
</gene>
<dbReference type="GO" id="GO:0005634">
    <property type="term" value="C:nucleus"/>
    <property type="evidence" value="ECO:0007669"/>
    <property type="project" value="UniProtKB-SubCell"/>
</dbReference>
<dbReference type="AlphaFoldDB" id="A0A9X0CKX2"/>
<keyword evidence="10" id="KW-1185">Reference proteome</keyword>
<dbReference type="Gene3D" id="1.10.10.60">
    <property type="entry name" value="Homeodomain-like"/>
    <property type="match status" value="1"/>
</dbReference>
<dbReference type="PROSITE" id="PS00027">
    <property type="entry name" value="HOMEOBOX_1"/>
    <property type="match status" value="1"/>
</dbReference>
<evidence type="ECO:0000256" key="3">
    <source>
        <dbReference type="ARBA" id="ARBA00023155"/>
    </source>
</evidence>
<comment type="subcellular location">
    <subcellularLocation>
        <location evidence="1 5 6">Nucleus</location>
    </subcellularLocation>
</comment>
<evidence type="ECO:0000256" key="5">
    <source>
        <dbReference type="PROSITE-ProRule" id="PRU00108"/>
    </source>
</evidence>
<sequence length="202" mass="23012">MVSGGNKRKLNEQENGDRMRQRRRRTAFTEEQLHRLEESFMEEQFPGIIIREQLADELNIKEDRIQVWFQNRRSRWRRHEIKNKPPQAATSSIAVFPPFCHRPQSTVTTWSFPASFRPSAATALALKCKANDRVSPVIGQSGTPRGAVMATGFPSTPSIIQSNSLSIKSWITNFSPSVRRSRHSLDEYVAAVTLASGFLRDQ</sequence>
<name>A0A9X0CKX2_9CNID</name>
<keyword evidence="4 5" id="KW-0539">Nucleus</keyword>
<dbReference type="InterPro" id="IPR009057">
    <property type="entry name" value="Homeodomain-like_sf"/>
</dbReference>
<protein>
    <recommendedName>
        <fullName evidence="8">Homeobox domain-containing protein</fullName>
    </recommendedName>
</protein>
<evidence type="ECO:0000256" key="4">
    <source>
        <dbReference type="ARBA" id="ARBA00023242"/>
    </source>
</evidence>
<keyword evidence="3 5" id="KW-0371">Homeobox</keyword>
<evidence type="ECO:0000256" key="6">
    <source>
        <dbReference type="RuleBase" id="RU000682"/>
    </source>
</evidence>
<dbReference type="InterPro" id="IPR051306">
    <property type="entry name" value="Homeobox_regulator"/>
</dbReference>
<dbReference type="InterPro" id="IPR017970">
    <property type="entry name" value="Homeobox_CS"/>
</dbReference>
<dbReference type="CDD" id="cd00086">
    <property type="entry name" value="homeodomain"/>
    <property type="match status" value="1"/>
</dbReference>
<proteinExistence type="predicted"/>
<evidence type="ECO:0000256" key="2">
    <source>
        <dbReference type="ARBA" id="ARBA00023125"/>
    </source>
</evidence>